<proteinExistence type="predicted"/>
<name>A0A1J1IZC2_9DIPT</name>
<evidence type="ECO:0000313" key="1">
    <source>
        <dbReference type="EMBL" id="CRL04518.1"/>
    </source>
</evidence>
<dbReference type="AlphaFoldDB" id="A0A1J1IZC2"/>
<keyword evidence="2" id="KW-1185">Reference proteome</keyword>
<organism evidence="1 2">
    <name type="scientific">Clunio marinus</name>
    <dbReference type="NCBI Taxonomy" id="568069"/>
    <lineage>
        <taxon>Eukaryota</taxon>
        <taxon>Metazoa</taxon>
        <taxon>Ecdysozoa</taxon>
        <taxon>Arthropoda</taxon>
        <taxon>Hexapoda</taxon>
        <taxon>Insecta</taxon>
        <taxon>Pterygota</taxon>
        <taxon>Neoptera</taxon>
        <taxon>Endopterygota</taxon>
        <taxon>Diptera</taxon>
        <taxon>Nematocera</taxon>
        <taxon>Chironomoidea</taxon>
        <taxon>Chironomidae</taxon>
        <taxon>Clunio</taxon>
    </lineage>
</organism>
<sequence length="117" mass="13381">MKFKELNFDLEVESCLSLIVKCSMNSIRDRNIYNRNEDANGSENEYDDDDVCDGIIHICSISHSMVYICSLSRKDNYTMTIQCSTYEKTTLKLSQSFEKILHATCLSVPMVIFASLT</sequence>
<protein>
    <submittedName>
        <fullName evidence="1">CLUMA_CG017593, isoform A</fullName>
    </submittedName>
</protein>
<accession>A0A1J1IZC2</accession>
<gene>
    <name evidence="1" type="ORF">CLUMA_CG017593</name>
</gene>
<dbReference type="Proteomes" id="UP000183832">
    <property type="component" value="Unassembled WGS sequence"/>
</dbReference>
<dbReference type="EMBL" id="CVRI01000063">
    <property type="protein sequence ID" value="CRL04518.1"/>
    <property type="molecule type" value="Genomic_DNA"/>
</dbReference>
<reference evidence="1 2" key="1">
    <citation type="submission" date="2015-04" db="EMBL/GenBank/DDBJ databases">
        <authorList>
            <person name="Syromyatnikov M.Y."/>
            <person name="Popov V.N."/>
        </authorList>
    </citation>
    <scope>NUCLEOTIDE SEQUENCE [LARGE SCALE GENOMIC DNA]</scope>
</reference>
<evidence type="ECO:0000313" key="2">
    <source>
        <dbReference type="Proteomes" id="UP000183832"/>
    </source>
</evidence>